<dbReference type="OrthoDB" id="9810174at2"/>
<gene>
    <name evidence="2" type="ORF">BXY39_1976</name>
</gene>
<organism evidence="2 3">
    <name type="scientific">Eilatimonas milleporae</name>
    <dbReference type="NCBI Taxonomy" id="911205"/>
    <lineage>
        <taxon>Bacteria</taxon>
        <taxon>Pseudomonadati</taxon>
        <taxon>Pseudomonadota</taxon>
        <taxon>Alphaproteobacteria</taxon>
        <taxon>Kordiimonadales</taxon>
        <taxon>Kordiimonadaceae</taxon>
        <taxon>Eilatimonas</taxon>
    </lineage>
</organism>
<accession>A0A3M0CW52</accession>
<proteinExistence type="predicted"/>
<comment type="caution">
    <text evidence="2">The sequence shown here is derived from an EMBL/GenBank/DDBJ whole genome shotgun (WGS) entry which is preliminary data.</text>
</comment>
<dbReference type="InParanoid" id="A0A3M0CW52"/>
<dbReference type="InterPro" id="IPR037053">
    <property type="entry name" value="Phage_tail_collar_dom_sf"/>
</dbReference>
<dbReference type="RefSeq" id="WP_121938659.1">
    <property type="nucleotide sequence ID" value="NZ_REFR01000011.1"/>
</dbReference>
<dbReference type="EMBL" id="REFR01000011">
    <property type="protein sequence ID" value="RMB07883.1"/>
    <property type="molecule type" value="Genomic_DNA"/>
</dbReference>
<dbReference type="Gene3D" id="3.90.1340.10">
    <property type="entry name" value="Phage tail collar domain"/>
    <property type="match status" value="1"/>
</dbReference>
<reference evidence="2 3" key="1">
    <citation type="submission" date="2018-10" db="EMBL/GenBank/DDBJ databases">
        <title>Genomic Encyclopedia of Archaeal and Bacterial Type Strains, Phase II (KMG-II): from individual species to whole genera.</title>
        <authorList>
            <person name="Goeker M."/>
        </authorList>
    </citation>
    <scope>NUCLEOTIDE SEQUENCE [LARGE SCALE GENOMIC DNA]</scope>
    <source>
        <strain evidence="2 3">DSM 25217</strain>
    </source>
</reference>
<dbReference type="InterPro" id="IPR011083">
    <property type="entry name" value="Phage_tail_collar_dom"/>
</dbReference>
<dbReference type="AlphaFoldDB" id="A0A3M0CW52"/>
<dbReference type="Pfam" id="PF07484">
    <property type="entry name" value="Collar"/>
    <property type="match status" value="1"/>
</dbReference>
<evidence type="ECO:0000259" key="1">
    <source>
        <dbReference type="Pfam" id="PF07484"/>
    </source>
</evidence>
<dbReference type="Proteomes" id="UP000271227">
    <property type="component" value="Unassembled WGS sequence"/>
</dbReference>
<sequence>MTANNYYYGDIVLFPSTRVMVDFAPCNGQLLPINDNTALFSLIGTQYGGNGTTNFALPDFRGITPTGLPLTGTTFQQEVGVVTGQEQVTLVAANLPQHTHSRPSQFALTVNATTEDADLQVPAEGSFMATSVHPQGVQVSTYAPSGTQLDTALNTVTGATGSVSVSSAGASVPFSIMQPYTGMGFFICIDGLYPQLP</sequence>
<protein>
    <submittedName>
        <fullName evidence="2">Microcystin-dependent protein</fullName>
    </submittedName>
</protein>
<dbReference type="SUPFAM" id="SSF88874">
    <property type="entry name" value="Receptor-binding domain of short tail fibre protein gp12"/>
    <property type="match status" value="1"/>
</dbReference>
<evidence type="ECO:0000313" key="2">
    <source>
        <dbReference type="EMBL" id="RMB07883.1"/>
    </source>
</evidence>
<feature type="domain" description="Phage tail collar" evidence="1">
    <location>
        <begin position="9"/>
        <end position="65"/>
    </location>
</feature>
<name>A0A3M0CW52_9PROT</name>
<evidence type="ECO:0000313" key="3">
    <source>
        <dbReference type="Proteomes" id="UP000271227"/>
    </source>
</evidence>
<keyword evidence="3" id="KW-1185">Reference proteome</keyword>